<accession>A0ABQ3EG01</accession>
<keyword evidence="2" id="KW-1185">Reference proteome</keyword>
<gene>
    <name evidence="1" type="ORF">GCM10007094_28790</name>
</gene>
<evidence type="ECO:0008006" key="3">
    <source>
        <dbReference type="Google" id="ProtNLM"/>
    </source>
</evidence>
<proteinExistence type="predicted"/>
<dbReference type="Proteomes" id="UP000637980">
    <property type="component" value="Unassembled WGS sequence"/>
</dbReference>
<dbReference type="PROSITE" id="PS51257">
    <property type="entry name" value="PROKAR_LIPOPROTEIN"/>
    <property type="match status" value="1"/>
</dbReference>
<comment type="caution">
    <text evidence="1">The sequence shown here is derived from an EMBL/GenBank/DDBJ whole genome shotgun (WGS) entry which is preliminary data.</text>
</comment>
<reference evidence="2" key="1">
    <citation type="journal article" date="2019" name="Int. J. Syst. Evol. Microbiol.">
        <title>The Global Catalogue of Microorganisms (GCM) 10K type strain sequencing project: providing services to taxonomists for standard genome sequencing and annotation.</title>
        <authorList>
            <consortium name="The Broad Institute Genomics Platform"/>
            <consortium name="The Broad Institute Genome Sequencing Center for Infectious Disease"/>
            <person name="Wu L."/>
            <person name="Ma J."/>
        </authorList>
    </citation>
    <scope>NUCLEOTIDE SEQUENCE [LARGE SCALE GENOMIC DNA]</scope>
    <source>
        <strain evidence="2">KCTC 12861</strain>
    </source>
</reference>
<organism evidence="1 2">
    <name type="scientific">Pseudovibrio japonicus</name>
    <dbReference type="NCBI Taxonomy" id="366534"/>
    <lineage>
        <taxon>Bacteria</taxon>
        <taxon>Pseudomonadati</taxon>
        <taxon>Pseudomonadota</taxon>
        <taxon>Alphaproteobacteria</taxon>
        <taxon>Hyphomicrobiales</taxon>
        <taxon>Stappiaceae</taxon>
        <taxon>Pseudovibrio</taxon>
    </lineage>
</organism>
<name>A0ABQ3EG01_9HYPH</name>
<protein>
    <recommendedName>
        <fullName evidence="3">Lipoprotein</fullName>
    </recommendedName>
</protein>
<dbReference type="RefSeq" id="WP_209009135.1">
    <property type="nucleotide sequence ID" value="NZ_BMXE01000005.1"/>
</dbReference>
<dbReference type="EMBL" id="BMXE01000005">
    <property type="protein sequence ID" value="GHB37707.1"/>
    <property type="molecule type" value="Genomic_DNA"/>
</dbReference>
<sequence length="146" mass="16029">MLFDQSKALVSASVLAVAFGTAGCQMSSKDNVFDIAVEEQSGLRQIQSRTFKTKDKDKTIQSVMTTMQDMGFVIGNADKELGTVSGMKLDGYQLRMTVSVVPRNDGEMLVRANASYNNQPVDSEAAYNDYFNVLEQELKLPAQELG</sequence>
<evidence type="ECO:0000313" key="1">
    <source>
        <dbReference type="EMBL" id="GHB37707.1"/>
    </source>
</evidence>
<evidence type="ECO:0000313" key="2">
    <source>
        <dbReference type="Proteomes" id="UP000637980"/>
    </source>
</evidence>